<dbReference type="RefSeq" id="WP_189716268.1">
    <property type="nucleotide sequence ID" value="NZ_BMSA01000025.1"/>
</dbReference>
<accession>A0A918LZU0</accession>
<proteinExistence type="predicted"/>
<feature type="region of interest" description="Disordered" evidence="1">
    <location>
        <begin position="1"/>
        <end position="91"/>
    </location>
</feature>
<feature type="compositionally biased region" description="Basic residues" evidence="1">
    <location>
        <begin position="25"/>
        <end position="43"/>
    </location>
</feature>
<feature type="region of interest" description="Disordered" evidence="1">
    <location>
        <begin position="125"/>
        <end position="160"/>
    </location>
</feature>
<dbReference type="AlphaFoldDB" id="A0A918LZU0"/>
<reference evidence="2" key="1">
    <citation type="journal article" date="2014" name="Int. J. Syst. Evol. Microbiol.">
        <title>Complete genome sequence of Corynebacterium casei LMG S-19264T (=DSM 44701T), isolated from a smear-ripened cheese.</title>
        <authorList>
            <consortium name="US DOE Joint Genome Institute (JGI-PGF)"/>
            <person name="Walter F."/>
            <person name="Albersmeier A."/>
            <person name="Kalinowski J."/>
            <person name="Ruckert C."/>
        </authorList>
    </citation>
    <scope>NUCLEOTIDE SEQUENCE</scope>
    <source>
        <strain evidence="2">JCM 4125</strain>
    </source>
</reference>
<name>A0A918LZU0_9ACTN</name>
<feature type="compositionally biased region" description="Basic and acidic residues" evidence="1">
    <location>
        <begin position="52"/>
        <end position="62"/>
    </location>
</feature>
<gene>
    <name evidence="2" type="ORF">GCM10010226_68010</name>
</gene>
<feature type="compositionally biased region" description="Polar residues" evidence="1">
    <location>
        <begin position="126"/>
        <end position="143"/>
    </location>
</feature>
<feature type="compositionally biased region" description="Basic and acidic residues" evidence="1">
    <location>
        <begin position="262"/>
        <end position="272"/>
    </location>
</feature>
<protein>
    <submittedName>
        <fullName evidence="2">Uncharacterized protein</fullName>
    </submittedName>
</protein>
<sequence>MDTWTCEACGRPVAQSDGETTAAAVRKHAREARHRAASVRRQKPGGITQRWRVPEDREREQPPQRPRRAGRSDRGESGTSSDGSAAHSEGGPVRTLLSVVRRSRGAQLLAATVLAVSLVSLAVASGETSQDRPGSGATSQTASPREGQSPASEFSLSDIEGGTWGDAWSAMDDSLRGGEVQVLESATGRQLTFAYSGDPKRDEWTVCAARLTSGSFDGDGWLVTVELADPHDGCDPDAPTEPGPADGHGTEPDVTMPATDDAPDHSDDDRGGGVRPGAWCGDPGAYGYTEAGTRMRCEYGKGDDHRWRRAG</sequence>
<dbReference type="EMBL" id="BMSA01000025">
    <property type="protein sequence ID" value="GGT79989.1"/>
    <property type="molecule type" value="Genomic_DNA"/>
</dbReference>
<comment type="caution">
    <text evidence="2">The sequence shown here is derived from an EMBL/GenBank/DDBJ whole genome shotgun (WGS) entry which is preliminary data.</text>
</comment>
<evidence type="ECO:0000256" key="1">
    <source>
        <dbReference type="SAM" id="MobiDB-lite"/>
    </source>
</evidence>
<organism evidence="2 3">
    <name type="scientific">Streptomyces phaeofaciens</name>
    <dbReference type="NCBI Taxonomy" id="68254"/>
    <lineage>
        <taxon>Bacteria</taxon>
        <taxon>Bacillati</taxon>
        <taxon>Actinomycetota</taxon>
        <taxon>Actinomycetes</taxon>
        <taxon>Kitasatosporales</taxon>
        <taxon>Streptomycetaceae</taxon>
        <taxon>Streptomyces</taxon>
    </lineage>
</organism>
<keyword evidence="3" id="KW-1185">Reference proteome</keyword>
<feature type="region of interest" description="Disordered" evidence="1">
    <location>
        <begin position="227"/>
        <end position="292"/>
    </location>
</feature>
<evidence type="ECO:0000313" key="3">
    <source>
        <dbReference type="Proteomes" id="UP000646776"/>
    </source>
</evidence>
<dbReference type="Proteomes" id="UP000646776">
    <property type="component" value="Unassembled WGS sequence"/>
</dbReference>
<evidence type="ECO:0000313" key="2">
    <source>
        <dbReference type="EMBL" id="GGT79989.1"/>
    </source>
</evidence>
<reference evidence="2" key="2">
    <citation type="submission" date="2020-09" db="EMBL/GenBank/DDBJ databases">
        <authorList>
            <person name="Sun Q."/>
            <person name="Ohkuma M."/>
        </authorList>
    </citation>
    <scope>NUCLEOTIDE SEQUENCE</scope>
    <source>
        <strain evidence="2">JCM 4125</strain>
    </source>
</reference>